<keyword evidence="2" id="KW-0597">Phosphoprotein</keyword>
<dbReference type="GO" id="GO:0006364">
    <property type="term" value="P:rRNA processing"/>
    <property type="evidence" value="ECO:0007669"/>
    <property type="project" value="InterPro"/>
</dbReference>
<dbReference type="InterPro" id="IPR006709">
    <property type="entry name" value="SSU_processome_Utp14"/>
</dbReference>
<sequence length="995" mass="112519">MNEVSLNTEPVGDDDADEFEMEGDCTMTEYVGQNGTIQGENPLPPAVGMEFESYEDVYYFYNCYAKEQGFGVRVSNTWYRKSKERYRGKLSCSSAGFKKKSEANRPRPETRTGCPAMVKFRLMENKRWRIIEVELEHNHLISLASGKSFKSHRLIGAGTKRTLQLDGPDLQKIRLFRTVVIDTEGNGVVDDDDDDDDNDFVGSENKSGGSHLMRGNTQQFGDASEEEDEGHLRMLEDITGLPREAIDGKRKKKNVVISEAYPESEYNPTRDVLDGNGLVTIEDLLEGLQGKPGYSQLRKRTGQMGRKSMTLQAPPPKEVRDKLERKAAYDKSKKDITKWEPLVKRNREQPAIIFDKDIDLGFSTVGAIASEFEPRTEFEKKMASLVNDDKVMEAHKQDGARLLELNKLSIEDFRIRQDHIAKLRSLLFRHELKMKRIKKIKSKTYHRLLKKDRIKAASTEIHTDPEAAKELAIKQERKRAEERMNLRHKNHSKWAKRILERGLNVQNEATRAALAEQLHQHAILTRKMNSMKDGSSSDDSTDEEEDEDSAGVDEGAMPKVLENAKDKTLKVIEEDDEIPTSGVLSLPFMARGLQKRKEDALREAKLALQEYESSSRELEGASVAESIKTGAMSGRMVFGVPKVQVAEPSNKMRLDNSFGNSDSEDELETKEDAALIDVGKNEDMPKDVSVNSVWLSESSQSHQGSVFKNLDDIVGDSGHKTTYEVAILASDTWKKMGTQNEEDRNTKRPSMPAMKSSQNEPVRPIQVLEAVGEGSDSDSEGQIVDGTLSAGPKSSYELPSQAELIHEAFAGDDVEEEFTKDKEEILNEENPEPEKPILLPGWGQWTHVQKKKGLPSWMVEEHESAKRKRVEVLKKRKDAHLKHVIISEKLDKKVEKLHTKTLPYPFASKEVFEQSMRMPIGPEFNPATAAGVLTRPEVVKKPGVIIKPIKYEDVDPYEKPEEHKQSRQKPRQNGQKPRQKTNRSKSRVKPLVVKS</sequence>
<evidence type="ECO:0000256" key="4">
    <source>
        <dbReference type="SAM" id="Coils"/>
    </source>
</evidence>
<dbReference type="GO" id="GO:0032040">
    <property type="term" value="C:small-subunit processome"/>
    <property type="evidence" value="ECO:0007669"/>
    <property type="project" value="InterPro"/>
</dbReference>
<name>A0A2P2KBB7_RHIMU</name>
<accession>A0A2P2KBB7</accession>
<proteinExistence type="predicted"/>
<dbReference type="Pfam" id="PF03101">
    <property type="entry name" value="FAR1"/>
    <property type="match status" value="1"/>
</dbReference>
<protein>
    <submittedName>
        <fullName evidence="7">Uncharacterized protein MANES_01G219900</fullName>
    </submittedName>
</protein>
<dbReference type="AlphaFoldDB" id="A0A2P2KBB7"/>
<feature type="compositionally biased region" description="Basic residues" evidence="5">
    <location>
        <begin position="977"/>
        <end position="988"/>
    </location>
</feature>
<dbReference type="PANTHER" id="PTHR14150:SF12">
    <property type="entry name" value="U3 SMALL NUCLEOLAR RNA-ASSOCIATED PROTEIN 14 HOMOLOG A"/>
    <property type="match status" value="1"/>
</dbReference>
<feature type="region of interest" description="Disordered" evidence="5">
    <location>
        <begin position="525"/>
        <end position="562"/>
    </location>
</feature>
<reference evidence="7" key="1">
    <citation type="submission" date="2018-02" db="EMBL/GenBank/DDBJ databases">
        <title>Rhizophora mucronata_Transcriptome.</title>
        <authorList>
            <person name="Meera S.P."/>
            <person name="Sreeshan A."/>
            <person name="Augustine A."/>
        </authorList>
    </citation>
    <scope>NUCLEOTIDE SEQUENCE</scope>
    <source>
        <tissue evidence="7">Leaf</tissue>
    </source>
</reference>
<evidence type="ECO:0000256" key="1">
    <source>
        <dbReference type="ARBA" id="ARBA00004604"/>
    </source>
</evidence>
<keyword evidence="3" id="KW-0539">Nucleus</keyword>
<feature type="compositionally biased region" description="Basic and acidic residues" evidence="5">
    <location>
        <begin position="955"/>
        <end position="965"/>
    </location>
</feature>
<feature type="region of interest" description="Disordered" evidence="5">
    <location>
        <begin position="737"/>
        <end position="762"/>
    </location>
</feature>
<feature type="domain" description="FAR1" evidence="6">
    <location>
        <begin position="60"/>
        <end position="141"/>
    </location>
</feature>
<dbReference type="InterPro" id="IPR004330">
    <property type="entry name" value="FAR1_DNA_bnd_dom"/>
</dbReference>
<feature type="compositionally biased region" description="Acidic residues" evidence="5">
    <location>
        <begin position="539"/>
        <end position="551"/>
    </location>
</feature>
<organism evidence="7">
    <name type="scientific">Rhizophora mucronata</name>
    <name type="common">Asiatic mangrove</name>
    <dbReference type="NCBI Taxonomy" id="61149"/>
    <lineage>
        <taxon>Eukaryota</taxon>
        <taxon>Viridiplantae</taxon>
        <taxon>Streptophyta</taxon>
        <taxon>Embryophyta</taxon>
        <taxon>Tracheophyta</taxon>
        <taxon>Spermatophyta</taxon>
        <taxon>Magnoliopsida</taxon>
        <taxon>eudicotyledons</taxon>
        <taxon>Gunneridae</taxon>
        <taxon>Pentapetalae</taxon>
        <taxon>rosids</taxon>
        <taxon>fabids</taxon>
        <taxon>Malpighiales</taxon>
        <taxon>Rhizophoraceae</taxon>
        <taxon>Rhizophora</taxon>
    </lineage>
</organism>
<feature type="region of interest" description="Disordered" evidence="5">
    <location>
        <begin position="186"/>
        <end position="229"/>
    </location>
</feature>
<feature type="coiled-coil region" evidence="4">
    <location>
        <begin position="590"/>
        <end position="621"/>
    </location>
</feature>
<feature type="compositionally biased region" description="Acidic residues" evidence="5">
    <location>
        <begin position="189"/>
        <end position="199"/>
    </location>
</feature>
<evidence type="ECO:0000256" key="2">
    <source>
        <dbReference type="ARBA" id="ARBA00022553"/>
    </source>
</evidence>
<evidence type="ECO:0000313" key="7">
    <source>
        <dbReference type="EMBL" id="MBX02997.1"/>
    </source>
</evidence>
<feature type="region of interest" description="Disordered" evidence="5">
    <location>
        <begin position="955"/>
        <end position="995"/>
    </location>
</feature>
<comment type="subcellular location">
    <subcellularLocation>
        <location evidence="1">Nucleus</location>
        <location evidence="1">Nucleolus</location>
    </subcellularLocation>
</comment>
<evidence type="ECO:0000259" key="6">
    <source>
        <dbReference type="Pfam" id="PF03101"/>
    </source>
</evidence>
<dbReference type="PANTHER" id="PTHR14150">
    <property type="entry name" value="U3 SMALL NUCLEOLAR RNA-ASSOCIATED PROTEIN 14"/>
    <property type="match status" value="1"/>
</dbReference>
<dbReference type="EMBL" id="GGEC01022513">
    <property type="protein sequence ID" value="MBX02997.1"/>
    <property type="molecule type" value="Transcribed_RNA"/>
</dbReference>
<evidence type="ECO:0000256" key="3">
    <source>
        <dbReference type="ARBA" id="ARBA00023242"/>
    </source>
</evidence>
<evidence type="ECO:0000256" key="5">
    <source>
        <dbReference type="SAM" id="MobiDB-lite"/>
    </source>
</evidence>
<dbReference type="Pfam" id="PF04615">
    <property type="entry name" value="Utp14"/>
    <property type="match status" value="1"/>
</dbReference>
<keyword evidence="4" id="KW-0175">Coiled coil</keyword>